<dbReference type="SUPFAM" id="SSF48452">
    <property type="entry name" value="TPR-like"/>
    <property type="match status" value="1"/>
</dbReference>
<dbReference type="InterPro" id="IPR002885">
    <property type="entry name" value="PPR_rpt"/>
</dbReference>
<dbReference type="PANTHER" id="PTHR47447">
    <property type="entry name" value="OS03G0856100 PROTEIN"/>
    <property type="match status" value="1"/>
</dbReference>
<dbReference type="PROSITE" id="PS51375">
    <property type="entry name" value="PPR"/>
    <property type="match status" value="8"/>
</dbReference>
<feature type="repeat" description="PPR" evidence="3">
    <location>
        <begin position="294"/>
        <end position="328"/>
    </location>
</feature>
<feature type="repeat" description="PPR" evidence="3">
    <location>
        <begin position="189"/>
        <end position="223"/>
    </location>
</feature>
<reference evidence="6 7" key="2">
    <citation type="journal article" date="2018" name="Plant J.">
        <title>The Physcomitrella patens chromosome-scale assembly reveals moss genome structure and evolution.</title>
        <authorList>
            <person name="Lang D."/>
            <person name="Ullrich K.K."/>
            <person name="Murat F."/>
            <person name="Fuchs J."/>
            <person name="Jenkins J."/>
            <person name="Haas F.B."/>
            <person name="Piednoel M."/>
            <person name="Gundlach H."/>
            <person name="Van Bel M."/>
            <person name="Meyberg R."/>
            <person name="Vives C."/>
            <person name="Morata J."/>
            <person name="Symeonidi A."/>
            <person name="Hiss M."/>
            <person name="Muchero W."/>
            <person name="Kamisugi Y."/>
            <person name="Saleh O."/>
            <person name="Blanc G."/>
            <person name="Decker E.L."/>
            <person name="van Gessel N."/>
            <person name="Grimwood J."/>
            <person name="Hayes R.D."/>
            <person name="Graham S.W."/>
            <person name="Gunter L.E."/>
            <person name="McDaniel S.F."/>
            <person name="Hoernstein S.N.W."/>
            <person name="Larsson A."/>
            <person name="Li F.W."/>
            <person name="Perroud P.F."/>
            <person name="Phillips J."/>
            <person name="Ranjan P."/>
            <person name="Rokshar D.S."/>
            <person name="Rothfels C.J."/>
            <person name="Schneider L."/>
            <person name="Shu S."/>
            <person name="Stevenson D.W."/>
            <person name="Thummler F."/>
            <person name="Tillich M."/>
            <person name="Villarreal Aguilar J.C."/>
            <person name="Widiez T."/>
            <person name="Wong G.K."/>
            <person name="Wymore A."/>
            <person name="Zhang Y."/>
            <person name="Zimmer A.D."/>
            <person name="Quatrano R.S."/>
            <person name="Mayer K.F.X."/>
            <person name="Goodstein D."/>
            <person name="Casacuberta J.M."/>
            <person name="Vandepoele K."/>
            <person name="Reski R."/>
            <person name="Cuming A.C."/>
            <person name="Tuskan G.A."/>
            <person name="Maumus F."/>
            <person name="Salse J."/>
            <person name="Schmutz J."/>
            <person name="Rensing S.A."/>
        </authorList>
    </citation>
    <scope>NUCLEOTIDE SEQUENCE [LARGE SCALE GENOMIC DNA]</scope>
    <source>
        <strain evidence="6 7">cv. Gransden 2004</strain>
    </source>
</reference>
<dbReference type="GO" id="GO:0045727">
    <property type="term" value="P:positive regulation of translation"/>
    <property type="evidence" value="ECO:0000318"/>
    <property type="project" value="GO_Central"/>
</dbReference>
<evidence type="ECO:0000313" key="7">
    <source>
        <dbReference type="Proteomes" id="UP000006727"/>
    </source>
</evidence>
<dbReference type="GO" id="GO:0042134">
    <property type="term" value="F:rRNA primary transcript binding"/>
    <property type="evidence" value="ECO:0000318"/>
    <property type="project" value="GO_Central"/>
</dbReference>
<feature type="repeat" description="PPR" evidence="3">
    <location>
        <begin position="433"/>
        <end position="467"/>
    </location>
</feature>
<dbReference type="RefSeq" id="XP_024384799.1">
    <property type="nucleotide sequence ID" value="XM_024529031.2"/>
</dbReference>
<organism evidence="6 7">
    <name type="scientific">Physcomitrium patens</name>
    <name type="common">Spreading-leaved earth moss</name>
    <name type="synonym">Physcomitrella patens</name>
    <dbReference type="NCBI Taxonomy" id="3218"/>
    <lineage>
        <taxon>Eukaryota</taxon>
        <taxon>Viridiplantae</taxon>
        <taxon>Streptophyta</taxon>
        <taxon>Embryophyta</taxon>
        <taxon>Bryophyta</taxon>
        <taxon>Bryophytina</taxon>
        <taxon>Bryopsida</taxon>
        <taxon>Funariidae</taxon>
        <taxon>Funariales</taxon>
        <taxon>Funariaceae</taxon>
        <taxon>Physcomitrium</taxon>
    </lineage>
</organism>
<evidence type="ECO:0000256" key="2">
    <source>
        <dbReference type="ARBA" id="ARBA00022737"/>
    </source>
</evidence>
<keyword evidence="2" id="KW-0677">Repeat</keyword>
<feature type="repeat" description="PPR" evidence="3">
    <location>
        <begin position="224"/>
        <end position="258"/>
    </location>
</feature>
<dbReference type="EnsemblPlants" id="Pp3c9_6880V3.3">
    <property type="protein sequence ID" value="Pp3c9_6880V3.3"/>
    <property type="gene ID" value="Pp3c9_6880"/>
</dbReference>
<dbReference type="Gramene" id="Pp3c9_6880V3.2">
    <property type="protein sequence ID" value="Pp3c9_6880V3.2"/>
    <property type="gene ID" value="Pp3c9_6880"/>
</dbReference>
<dbReference type="Gramene" id="Pp3c9_6880V3.3">
    <property type="protein sequence ID" value="Pp3c9_6880V3.3"/>
    <property type="gene ID" value="Pp3c9_6880"/>
</dbReference>
<dbReference type="InterPro" id="IPR033443">
    <property type="entry name" value="PROP1-like_PPR_dom"/>
</dbReference>
<dbReference type="Pfam" id="PF17177">
    <property type="entry name" value="PPR_long"/>
    <property type="match status" value="1"/>
</dbReference>
<dbReference type="KEGG" id="ppp:112286774"/>
<dbReference type="InterPro" id="IPR011990">
    <property type="entry name" value="TPR-like_helical_dom_sf"/>
</dbReference>
<evidence type="ECO:0000256" key="4">
    <source>
        <dbReference type="SAM" id="MobiDB-lite"/>
    </source>
</evidence>
<dbReference type="PANTHER" id="PTHR47447:SF3">
    <property type="entry name" value="OS03G0856100 PROTEIN"/>
    <property type="match status" value="1"/>
</dbReference>
<gene>
    <name evidence="6" type="primary">LOC112286774</name>
</gene>
<dbReference type="GO" id="GO:0003729">
    <property type="term" value="F:mRNA binding"/>
    <property type="evidence" value="ECO:0000318"/>
    <property type="project" value="GO_Central"/>
</dbReference>
<dbReference type="Gramene" id="Pp3c9_6880V3.4">
    <property type="protein sequence ID" value="Pp3c9_6880V3.4"/>
    <property type="gene ID" value="Pp3c9_6880"/>
</dbReference>
<dbReference type="GeneID" id="112286774"/>
<dbReference type="Gene3D" id="1.25.40.10">
    <property type="entry name" value="Tetratricopeptide repeat domain"/>
    <property type="match status" value="4"/>
</dbReference>
<feature type="repeat" description="PPR" evidence="3">
    <location>
        <begin position="468"/>
        <end position="502"/>
    </location>
</feature>
<accession>A0A7I4EM03</accession>
<reference evidence="6" key="3">
    <citation type="submission" date="2020-12" db="UniProtKB">
        <authorList>
            <consortium name="EnsemblPlants"/>
        </authorList>
    </citation>
    <scope>IDENTIFICATION</scope>
</reference>
<evidence type="ECO:0000256" key="3">
    <source>
        <dbReference type="PROSITE-ProRule" id="PRU00708"/>
    </source>
</evidence>
<sequence length="717" mass="80239">MALAPKYLDHGSCMPVHPSRPGQVAVFTRTRLRVSCSSSTLHNEEIAQGEIPRRISSSKNGSESQGTGGEQHKTLQDQLRMLNLNSMSKRGSGTRFVNMETPVKSRSRSDSLTKGRGGKALSRAPSFQQVLDILKGANESEEGVALVMKHFEGSLNPYDVVAILNTLKSWKVALSLFKWLQAEQNFNLNIYTYNVMLKVLRRGQQWELSQQIAEDMINAGIRPDNITYSTLISCANRCNYQDAAMAWFDRMHDAQCVPDAVTYSTMIDVYGKVGKYDEAVALYESVKKSGWKPDKVTYGTMVRLFGRAGYISAAVSIFDEMKGSGIQPGSVVYNIMISCLGRAGRMGHALKVFQEMKQAGVKPNAVTLSTVMEIYSRSGKVMEGLGIFHHMRQDLACDIIVYNAVIKMCREAGLVPEAEQYLREMVEYGHQPNDWTYRNMISLYAKNGMAVEAQRMFSQLVEAGYQPDVMSYTSLLQGYGNAKDYEKVQEILHEMVSANCAPDERLWCVILNLLDACDTDVEFEILRSCLRMCNPTMDNIVGHIFEENLVLKKLGDGLQSLLSDMAEEAHKPICNSLLQLIWHKGDRNYAFKLLSLFCSSGVYTGLQTKSSIMWSLHLKSLSTGAAHCALLSWLSSVRYAIQEGQELPSRFMIETGVGNQLNADELRLVVVISSLLKEFTSPFIECVDRKDWLEASGVDVRQWLETAAPYLPRVDTN</sequence>
<reference evidence="6 7" key="1">
    <citation type="journal article" date="2008" name="Science">
        <title>The Physcomitrella genome reveals evolutionary insights into the conquest of land by plants.</title>
        <authorList>
            <person name="Rensing S."/>
            <person name="Lang D."/>
            <person name="Zimmer A."/>
            <person name="Terry A."/>
            <person name="Salamov A."/>
            <person name="Shapiro H."/>
            <person name="Nishiyama T."/>
            <person name="Perroud P.-F."/>
            <person name="Lindquist E."/>
            <person name="Kamisugi Y."/>
            <person name="Tanahashi T."/>
            <person name="Sakakibara K."/>
            <person name="Fujita T."/>
            <person name="Oishi K."/>
            <person name="Shin-I T."/>
            <person name="Kuroki Y."/>
            <person name="Toyoda A."/>
            <person name="Suzuki Y."/>
            <person name="Hashimoto A."/>
            <person name="Yamaguchi K."/>
            <person name="Sugano A."/>
            <person name="Kohara Y."/>
            <person name="Fujiyama A."/>
            <person name="Anterola A."/>
            <person name="Aoki S."/>
            <person name="Ashton N."/>
            <person name="Barbazuk W.B."/>
            <person name="Barker E."/>
            <person name="Bennetzen J."/>
            <person name="Bezanilla M."/>
            <person name="Blankenship R."/>
            <person name="Cho S.H."/>
            <person name="Dutcher S."/>
            <person name="Estelle M."/>
            <person name="Fawcett J.A."/>
            <person name="Gundlach H."/>
            <person name="Hanada K."/>
            <person name="Heyl A."/>
            <person name="Hicks K.A."/>
            <person name="Hugh J."/>
            <person name="Lohr M."/>
            <person name="Mayer K."/>
            <person name="Melkozernov A."/>
            <person name="Murata T."/>
            <person name="Nelson D."/>
            <person name="Pils B."/>
            <person name="Prigge M."/>
            <person name="Reiss B."/>
            <person name="Renner T."/>
            <person name="Rombauts S."/>
            <person name="Rushton P."/>
            <person name="Sanderfoot A."/>
            <person name="Schween G."/>
            <person name="Shiu S.-H."/>
            <person name="Stueber K."/>
            <person name="Theodoulou F.L."/>
            <person name="Tu H."/>
            <person name="Van de Peer Y."/>
            <person name="Verrier P.J."/>
            <person name="Waters E."/>
            <person name="Wood A."/>
            <person name="Yang L."/>
            <person name="Cove D."/>
            <person name="Cuming A."/>
            <person name="Hasebe M."/>
            <person name="Lucas S."/>
            <person name="Mishler D.B."/>
            <person name="Reski R."/>
            <person name="Grigoriev I."/>
            <person name="Quatrano R.S."/>
            <person name="Boore J.L."/>
        </authorList>
    </citation>
    <scope>NUCLEOTIDE SEQUENCE [LARGE SCALE GENOMIC DNA]</scope>
    <source>
        <strain evidence="6 7">cv. Gransden 2004</strain>
    </source>
</reference>
<dbReference type="OMA" id="QRFCISC"/>
<dbReference type="OrthoDB" id="185373at2759"/>
<dbReference type="EnsemblPlants" id="Pp3c9_6880V3.2">
    <property type="protein sequence ID" value="Pp3c9_6880V3.2"/>
    <property type="gene ID" value="Pp3c9_6880"/>
</dbReference>
<protein>
    <recommendedName>
        <fullName evidence="5">PROP1-like PPR domain-containing protein</fullName>
    </recommendedName>
</protein>
<dbReference type="GO" id="GO:0009570">
    <property type="term" value="C:chloroplast stroma"/>
    <property type="evidence" value="ECO:0000318"/>
    <property type="project" value="GO_Central"/>
</dbReference>
<feature type="repeat" description="PPR" evidence="3">
    <location>
        <begin position="259"/>
        <end position="293"/>
    </location>
</feature>
<evidence type="ECO:0000256" key="1">
    <source>
        <dbReference type="ARBA" id="ARBA00007626"/>
    </source>
</evidence>
<dbReference type="NCBIfam" id="TIGR00756">
    <property type="entry name" value="PPR"/>
    <property type="match status" value="7"/>
</dbReference>
<dbReference type="EnsemblPlants" id="Pp3c9_6880V3.4">
    <property type="protein sequence ID" value="Pp3c9_6880V3.4"/>
    <property type="gene ID" value="Pp3c9_6880"/>
</dbReference>
<dbReference type="RefSeq" id="XP_024384798.1">
    <property type="nucleotide sequence ID" value="XM_024529030.2"/>
</dbReference>
<proteinExistence type="inferred from homology"/>
<feature type="repeat" description="PPR" evidence="3">
    <location>
        <begin position="329"/>
        <end position="363"/>
    </location>
</feature>
<feature type="repeat" description="PPR" evidence="3">
    <location>
        <begin position="398"/>
        <end position="432"/>
    </location>
</feature>
<comment type="similarity">
    <text evidence="1">Belongs to the PPR family. P subfamily.</text>
</comment>
<evidence type="ECO:0000313" key="6">
    <source>
        <dbReference type="EnsemblPlants" id="Pp3c9_6880V3.4"/>
    </source>
</evidence>
<feature type="domain" description="PROP1-like PPR" evidence="5">
    <location>
        <begin position="377"/>
        <end position="512"/>
    </location>
</feature>
<dbReference type="EMBL" id="ABEU02000009">
    <property type="status" value="NOT_ANNOTATED_CDS"/>
    <property type="molecule type" value="Genomic_DNA"/>
</dbReference>
<feature type="region of interest" description="Disordered" evidence="4">
    <location>
        <begin position="39"/>
        <end position="72"/>
    </location>
</feature>
<evidence type="ECO:0000259" key="5">
    <source>
        <dbReference type="Pfam" id="PF17177"/>
    </source>
</evidence>
<dbReference type="AlphaFoldDB" id="A0A7I4EM03"/>
<name>A0A7I4EM03_PHYPA</name>
<dbReference type="Proteomes" id="UP000006727">
    <property type="component" value="Chromosome 9"/>
</dbReference>
<feature type="compositionally biased region" description="Polar residues" evidence="4">
    <location>
        <begin position="55"/>
        <end position="65"/>
    </location>
</feature>
<keyword evidence="7" id="KW-1185">Reference proteome</keyword>
<dbReference type="Pfam" id="PF13041">
    <property type="entry name" value="PPR_2"/>
    <property type="match status" value="3"/>
</dbReference>